<feature type="signal peptide" evidence="1">
    <location>
        <begin position="1"/>
        <end position="26"/>
    </location>
</feature>
<dbReference type="AlphaFoldDB" id="A0A7R6PH07"/>
<dbReference type="KEGG" id="njp:NEJAP_2104"/>
<gene>
    <name evidence="2" type="ORF">NEJAP_2104</name>
</gene>
<keyword evidence="3" id="KW-1185">Reference proteome</keyword>
<organism evidence="2 3">
    <name type="scientific">Neptunomonas japonica JAMM 1380</name>
    <dbReference type="NCBI Taxonomy" id="1441457"/>
    <lineage>
        <taxon>Bacteria</taxon>
        <taxon>Pseudomonadati</taxon>
        <taxon>Pseudomonadota</taxon>
        <taxon>Gammaproteobacteria</taxon>
        <taxon>Oceanospirillales</taxon>
        <taxon>Oceanospirillaceae</taxon>
        <taxon>Neptunomonas</taxon>
    </lineage>
</organism>
<feature type="chain" id="PRO_5032744518" evidence="1">
    <location>
        <begin position="27"/>
        <end position="220"/>
    </location>
</feature>
<name>A0A7R6PH07_9GAMM</name>
<dbReference type="EMBL" id="AP014546">
    <property type="protein sequence ID" value="BBB30052.1"/>
    <property type="molecule type" value="Genomic_DNA"/>
</dbReference>
<keyword evidence="1" id="KW-0732">Signal</keyword>
<dbReference type="Proteomes" id="UP000595332">
    <property type="component" value="Chromosome"/>
</dbReference>
<reference evidence="2 3" key="1">
    <citation type="journal article" date="2008" name="Int. J. Syst. Evol. Microbiol.">
        <title>Neptunomonas japonica sp. nov., an Osedax japonicus symbiont-like bacterium isolated from sediment adjacent to sperm whale carcasses off Kagoshima, Japan.</title>
        <authorList>
            <person name="Miyazaki M."/>
            <person name="Nogi Y."/>
            <person name="Fujiwara Y."/>
            <person name="Kawato M."/>
            <person name="Kubokawa K."/>
            <person name="Horikoshi K."/>
        </authorList>
    </citation>
    <scope>NUCLEOTIDE SEQUENCE [LARGE SCALE GENOMIC DNA]</scope>
    <source>
        <strain evidence="2 3">JAMM 1380</strain>
    </source>
</reference>
<accession>A0A7R6PH07</accession>
<protein>
    <submittedName>
        <fullName evidence="2">Uncharacterized protein</fullName>
    </submittedName>
</protein>
<dbReference type="RefSeq" id="WP_201347268.1">
    <property type="nucleotide sequence ID" value="NZ_AP014546.1"/>
</dbReference>
<proteinExistence type="predicted"/>
<evidence type="ECO:0000313" key="3">
    <source>
        <dbReference type="Proteomes" id="UP000595332"/>
    </source>
</evidence>
<dbReference type="PROSITE" id="PS51257">
    <property type="entry name" value="PROKAR_LIPOPROTEIN"/>
    <property type="match status" value="1"/>
</dbReference>
<sequence length="220" mass="25079">MSTRLQSVCIVISSCVFLLLSPVVHTAEEESEELVIDHVMFPVYLNNPFLKVVKKSWEKHKVGKVDIGPQNASYKGVFFASKSFYVEHLSNVKSEPYWSNAVYLAVPKKYWSYYKSPALVTKNFLVPYFGCGYQLINPDYKYINSKVSKGVAYDGFTLLISEALRKDIVNVAGQKWSLPSNGKVRVHEKLIRVNEMAVINEKSELIAPLYQSNPILREFL</sequence>
<evidence type="ECO:0000256" key="1">
    <source>
        <dbReference type="SAM" id="SignalP"/>
    </source>
</evidence>
<evidence type="ECO:0000313" key="2">
    <source>
        <dbReference type="EMBL" id="BBB30052.1"/>
    </source>
</evidence>